<evidence type="ECO:0000256" key="1">
    <source>
        <dbReference type="ARBA" id="ARBA00004496"/>
    </source>
</evidence>
<dbReference type="Proteomes" id="UP000034350">
    <property type="component" value="Unassembled WGS sequence"/>
</dbReference>
<dbReference type="RefSeq" id="XP_024329845.1">
    <property type="nucleotide sequence ID" value="XM_024473824.1"/>
</dbReference>
<dbReference type="PROSITE" id="PS51163">
    <property type="entry name" value="YRDC"/>
    <property type="match status" value="1"/>
</dbReference>
<evidence type="ECO:0000259" key="15">
    <source>
        <dbReference type="PROSITE" id="PS51163"/>
    </source>
</evidence>
<keyword evidence="10 13" id="KW-0067">ATP-binding</keyword>
<dbReference type="GO" id="GO:0008033">
    <property type="term" value="P:tRNA processing"/>
    <property type="evidence" value="ECO:0007669"/>
    <property type="project" value="UniProtKB-KW"/>
</dbReference>
<dbReference type="Gene3D" id="3.40.50.11030">
    <property type="entry name" value="Threonylcarbamoyl-AMP synthase, C-terminal domain"/>
    <property type="match status" value="1"/>
</dbReference>
<dbReference type="GO" id="GO:0005737">
    <property type="term" value="C:cytoplasm"/>
    <property type="evidence" value="ECO:0007669"/>
    <property type="project" value="UniProtKB-SubCell"/>
</dbReference>
<keyword evidence="9 13" id="KW-0547">Nucleotide-binding</keyword>
<gene>
    <name evidence="16" type="ORF">AAJ76_1180002754</name>
</gene>
<keyword evidence="8 13" id="KW-0548">Nucleotidyltransferase</keyword>
<dbReference type="GO" id="GO:0005524">
    <property type="term" value="F:ATP binding"/>
    <property type="evidence" value="ECO:0007669"/>
    <property type="project" value="UniProtKB-UniRule"/>
</dbReference>
<dbReference type="GO" id="GO:0003725">
    <property type="term" value="F:double-stranded RNA binding"/>
    <property type="evidence" value="ECO:0007669"/>
    <property type="project" value="UniProtKB-UniRule"/>
</dbReference>
<dbReference type="VEuPathDB" id="MicrosporidiaDB:NCER_101537"/>
<evidence type="ECO:0000256" key="5">
    <source>
        <dbReference type="ARBA" id="ARBA00022490"/>
    </source>
</evidence>
<feature type="binding site" evidence="14">
    <location>
        <position position="112"/>
    </location>
    <ligand>
        <name>ATP</name>
        <dbReference type="ChEBI" id="CHEBI:30616"/>
    </ligand>
</feature>
<feature type="binding site" evidence="14">
    <location>
        <position position="176"/>
    </location>
    <ligand>
        <name>L-threonine</name>
        <dbReference type="ChEBI" id="CHEBI:57926"/>
    </ligand>
</feature>
<evidence type="ECO:0000256" key="13">
    <source>
        <dbReference type="PIRNR" id="PIRNR004930"/>
    </source>
</evidence>
<dbReference type="GeneID" id="36318721"/>
<evidence type="ECO:0000256" key="3">
    <source>
        <dbReference type="ARBA" id="ARBA00012584"/>
    </source>
</evidence>
<dbReference type="OrthoDB" id="412787at2759"/>
<dbReference type="Gene3D" id="3.90.870.10">
    <property type="entry name" value="DHBP synthase"/>
    <property type="match status" value="1"/>
</dbReference>
<dbReference type="InterPro" id="IPR005145">
    <property type="entry name" value="Sua5_C"/>
</dbReference>
<evidence type="ECO:0000256" key="8">
    <source>
        <dbReference type="ARBA" id="ARBA00022695"/>
    </source>
</evidence>
<dbReference type="VEuPathDB" id="MicrosporidiaDB:G9O61_00g013630"/>
<dbReference type="InterPro" id="IPR038385">
    <property type="entry name" value="Sua5/YwlC_C"/>
</dbReference>
<evidence type="ECO:0000256" key="12">
    <source>
        <dbReference type="ARBA" id="ARBA00048366"/>
    </source>
</evidence>
<evidence type="ECO:0000256" key="6">
    <source>
        <dbReference type="ARBA" id="ARBA00022679"/>
    </source>
</evidence>
<comment type="similarity">
    <text evidence="2 13">Belongs to the SUA5 family.</text>
</comment>
<evidence type="ECO:0000256" key="11">
    <source>
        <dbReference type="ARBA" id="ARBA00029774"/>
    </source>
</evidence>
<dbReference type="GO" id="GO:0000049">
    <property type="term" value="F:tRNA binding"/>
    <property type="evidence" value="ECO:0007669"/>
    <property type="project" value="TreeGrafter"/>
</dbReference>
<evidence type="ECO:0000256" key="9">
    <source>
        <dbReference type="ARBA" id="ARBA00022741"/>
    </source>
</evidence>
<dbReference type="GO" id="GO:0006450">
    <property type="term" value="P:regulation of translational fidelity"/>
    <property type="evidence" value="ECO:0007669"/>
    <property type="project" value="TreeGrafter"/>
</dbReference>
<feature type="binding site" evidence="14">
    <location>
        <position position="29"/>
    </location>
    <ligand>
        <name>L-threonine</name>
        <dbReference type="ChEBI" id="CHEBI:57926"/>
    </ligand>
</feature>
<evidence type="ECO:0000256" key="2">
    <source>
        <dbReference type="ARBA" id="ARBA00007663"/>
    </source>
</evidence>
<dbReference type="PIRSF" id="PIRSF004930">
    <property type="entry name" value="Tln_factor_SUA5"/>
    <property type="match status" value="1"/>
</dbReference>
<feature type="binding site" evidence="14">
    <location>
        <position position="56"/>
    </location>
    <ligand>
        <name>ATP</name>
        <dbReference type="ChEBI" id="CHEBI:30616"/>
    </ligand>
</feature>
<reference evidence="16 17" key="1">
    <citation type="journal article" date="2015" name="Environ. Microbiol.">
        <title>Genome analyses suggest the presence of polyploidy and recent human-driven expansions in eight global populations of the honeybee pathogen Nosema ceranae.</title>
        <authorList>
            <person name="Pelin A."/>
            <person name="Selman M."/>
            <person name="Aris-Brosou S."/>
            <person name="Farinelli L."/>
            <person name="Corradi N."/>
        </authorList>
    </citation>
    <scope>NUCLEOTIDE SEQUENCE [LARGE SCALE GENOMIC DNA]</scope>
    <source>
        <strain evidence="16 17">PA08 1199</strain>
    </source>
</reference>
<feature type="binding site" evidence="14">
    <location>
        <position position="146"/>
    </location>
    <ligand>
        <name>ATP</name>
        <dbReference type="ChEBI" id="CHEBI:30616"/>
    </ligand>
</feature>
<feature type="binding site" evidence="14">
    <location>
        <position position="136"/>
    </location>
    <ligand>
        <name>L-threonine</name>
        <dbReference type="ChEBI" id="CHEBI:57926"/>
    </ligand>
</feature>
<comment type="function">
    <text evidence="13">Required for the formation of a threonylcarbamoyl group on adenosine at position 37 (t(6)A37) in tRNAs that read codons beginning with adenine.</text>
</comment>
<feature type="binding site" evidence="14">
    <location>
        <position position="189"/>
    </location>
    <ligand>
        <name>ATP</name>
        <dbReference type="ChEBI" id="CHEBI:30616"/>
    </ligand>
</feature>
<dbReference type="PANTHER" id="PTHR17490:SF16">
    <property type="entry name" value="THREONYLCARBAMOYL-AMP SYNTHASE"/>
    <property type="match status" value="1"/>
</dbReference>
<dbReference type="EMBL" id="JPQZ01000118">
    <property type="protein sequence ID" value="KKO74103.1"/>
    <property type="molecule type" value="Genomic_DNA"/>
</dbReference>
<evidence type="ECO:0000256" key="10">
    <source>
        <dbReference type="ARBA" id="ARBA00022840"/>
    </source>
</evidence>
<comment type="subcellular location">
    <subcellularLocation>
        <location evidence="1 13">Cytoplasm</location>
    </subcellularLocation>
</comment>
<dbReference type="OMA" id="YKHYAPD"/>
<feature type="binding site" evidence="14">
    <location>
        <position position="61"/>
    </location>
    <ligand>
        <name>L-threonine</name>
        <dbReference type="ChEBI" id="CHEBI:57926"/>
    </ligand>
</feature>
<dbReference type="InterPro" id="IPR006070">
    <property type="entry name" value="Sua5-like_dom"/>
</dbReference>
<feature type="binding site" evidence="14">
    <location>
        <position position="52"/>
    </location>
    <ligand>
        <name>ATP</name>
        <dbReference type="ChEBI" id="CHEBI:30616"/>
    </ligand>
</feature>
<dbReference type="Pfam" id="PF03481">
    <property type="entry name" value="Sua5_C"/>
    <property type="match status" value="1"/>
</dbReference>
<sequence length="327" mass="36773">MKVISTKNLDINEVIKYFEQDVVVIPTETVYGLAASINNEQALKNIFRLKKRPIDNPLIVHVSSLDMLRTIIEGEVPENYQKIIEIFWPGPISLLFRANKNLSKNVTAGLNTVLVRMPDNKVVLDIIEKLNVPLAAPSANVSGKPSPTCVQHAIDDFGDNCPLYLDGGECKVGLESTVFSYINEPIILRPGGVKICELENIICKKINVNYLSFTGKNTTICPGQKYKHYSPINKFIVITTDTINLKELIKNYKNVGILSHFNFKPQIENVTIFELGNNYKEVATNFFKGLRKLDTTCDIIITKSLPLEYEGMAIMDRMKKAAHQILE</sequence>
<evidence type="ECO:0000256" key="4">
    <source>
        <dbReference type="ARBA" id="ARBA00015492"/>
    </source>
</evidence>
<keyword evidence="5 13" id="KW-0963">Cytoplasm</keyword>
<feature type="binding site" evidence="14">
    <location>
        <position position="138"/>
    </location>
    <ligand>
        <name>ATP</name>
        <dbReference type="ChEBI" id="CHEBI:30616"/>
    </ligand>
</feature>
<keyword evidence="7 13" id="KW-0819">tRNA processing</keyword>
<dbReference type="GO" id="GO:0061710">
    <property type="term" value="F:L-threonylcarbamoyladenylate synthase"/>
    <property type="evidence" value="ECO:0007669"/>
    <property type="project" value="UniProtKB-EC"/>
</dbReference>
<accession>A0A0F9WM06</accession>
<dbReference type="EC" id="2.7.7.87" evidence="3 13"/>
<organism evidence="16 17">
    <name type="scientific">Vairimorpha ceranae</name>
    <dbReference type="NCBI Taxonomy" id="40302"/>
    <lineage>
        <taxon>Eukaryota</taxon>
        <taxon>Fungi</taxon>
        <taxon>Fungi incertae sedis</taxon>
        <taxon>Microsporidia</taxon>
        <taxon>Nosematidae</taxon>
        <taxon>Vairimorpha</taxon>
    </lineage>
</organism>
<feature type="binding site" evidence="14">
    <location>
        <position position="116"/>
    </location>
    <ligand>
        <name>L-threonine</name>
        <dbReference type="ChEBI" id="CHEBI:57926"/>
    </ligand>
</feature>
<name>A0A0F9WM06_9MICR</name>
<dbReference type="InterPro" id="IPR050156">
    <property type="entry name" value="TC-AMP_synthase_SUA5"/>
</dbReference>
<dbReference type="InterPro" id="IPR017945">
    <property type="entry name" value="DHBP_synth_RibB-like_a/b_dom"/>
</dbReference>
<comment type="catalytic activity">
    <reaction evidence="12 13">
        <text>L-threonine + hydrogencarbonate + ATP = L-threonylcarbamoyladenylate + diphosphate + H2O</text>
        <dbReference type="Rhea" id="RHEA:36407"/>
        <dbReference type="ChEBI" id="CHEBI:15377"/>
        <dbReference type="ChEBI" id="CHEBI:17544"/>
        <dbReference type="ChEBI" id="CHEBI:30616"/>
        <dbReference type="ChEBI" id="CHEBI:33019"/>
        <dbReference type="ChEBI" id="CHEBI:57926"/>
        <dbReference type="ChEBI" id="CHEBI:73682"/>
        <dbReference type="EC" id="2.7.7.87"/>
    </reaction>
</comment>
<evidence type="ECO:0000313" key="17">
    <source>
        <dbReference type="Proteomes" id="UP000034350"/>
    </source>
</evidence>
<evidence type="ECO:0000256" key="7">
    <source>
        <dbReference type="ARBA" id="ARBA00022694"/>
    </source>
</evidence>
<dbReference type="NCBIfam" id="TIGR00057">
    <property type="entry name" value="L-threonylcarbamoyladenylate synthase"/>
    <property type="match status" value="1"/>
</dbReference>
<dbReference type="SUPFAM" id="SSF55821">
    <property type="entry name" value="YrdC/RibB"/>
    <property type="match status" value="1"/>
</dbReference>
<evidence type="ECO:0000313" key="16">
    <source>
        <dbReference type="EMBL" id="KKO74103.1"/>
    </source>
</evidence>
<dbReference type="Pfam" id="PF01300">
    <property type="entry name" value="Sua5_yciO_yrdC"/>
    <property type="match status" value="1"/>
</dbReference>
<dbReference type="VEuPathDB" id="MicrosporidiaDB:AAJ76_1180002754"/>
<keyword evidence="6 13" id="KW-0808">Transferase</keyword>
<dbReference type="PANTHER" id="PTHR17490">
    <property type="entry name" value="SUA5"/>
    <property type="match status" value="1"/>
</dbReference>
<feature type="domain" description="YrdC-like" evidence="15">
    <location>
        <begin position="5"/>
        <end position="193"/>
    </location>
</feature>
<dbReference type="AlphaFoldDB" id="A0A0F9WM06"/>
<comment type="caution">
    <text evidence="16">The sequence shown here is derived from an EMBL/GenBank/DDBJ whole genome shotgun (WGS) entry which is preliminary data.</text>
</comment>
<proteinExistence type="inferred from homology"/>
<protein>
    <recommendedName>
        <fullName evidence="4 13">Threonylcarbamoyl-AMP synthase</fullName>
        <shortName evidence="13">TC-AMP synthase</shortName>
        <ecNumber evidence="3 13">2.7.7.87</ecNumber>
    </recommendedName>
    <alternativeName>
        <fullName evidence="11 13">L-threonylcarbamoyladenylate synthase</fullName>
    </alternativeName>
</protein>
<dbReference type="InterPro" id="IPR010923">
    <property type="entry name" value="T(6)A37_SUA5"/>
</dbReference>
<keyword evidence="17" id="KW-1185">Reference proteome</keyword>
<evidence type="ECO:0000256" key="14">
    <source>
        <dbReference type="PIRSR" id="PIRSR004930-1"/>
    </source>
</evidence>
<feature type="binding site" evidence="14">
    <location>
        <position position="229"/>
    </location>
    <ligand>
        <name>ATP</name>
        <dbReference type="ChEBI" id="CHEBI:30616"/>
    </ligand>
</feature>